<dbReference type="EMBL" id="LAZR01066765">
    <property type="protein sequence ID" value="KKK52935.1"/>
    <property type="molecule type" value="Genomic_DNA"/>
</dbReference>
<evidence type="ECO:0000259" key="2">
    <source>
        <dbReference type="PROSITE" id="PS51918"/>
    </source>
</evidence>
<dbReference type="InterPro" id="IPR023404">
    <property type="entry name" value="rSAM_horseshoe"/>
</dbReference>
<dbReference type="PANTHER" id="PTHR43020:SF2">
    <property type="entry name" value="MITOCHONDRIAL TRNA METHYLTHIOTRANSFERASE CDK5RAP1"/>
    <property type="match status" value="1"/>
</dbReference>
<dbReference type="InterPro" id="IPR013848">
    <property type="entry name" value="Methylthiotransferase_N"/>
</dbReference>
<comment type="caution">
    <text evidence="3">The sequence shown here is derived from an EMBL/GenBank/DDBJ whole genome shotgun (WGS) entry which is preliminary data.</text>
</comment>
<dbReference type="InterPro" id="IPR058240">
    <property type="entry name" value="rSAM_sf"/>
</dbReference>
<feature type="domain" description="Radical SAM core" evidence="2">
    <location>
        <begin position="121"/>
        <end position="189"/>
    </location>
</feature>
<dbReference type="GO" id="GO:0005829">
    <property type="term" value="C:cytosol"/>
    <property type="evidence" value="ECO:0007669"/>
    <property type="project" value="TreeGrafter"/>
</dbReference>
<dbReference type="PANTHER" id="PTHR43020">
    <property type="entry name" value="CDK5 REGULATORY SUBUNIT-ASSOCIATED PROTEIN 1"/>
    <property type="match status" value="1"/>
</dbReference>
<proteinExistence type="predicted"/>
<dbReference type="PROSITE" id="PS51918">
    <property type="entry name" value="RADICAL_SAM"/>
    <property type="match status" value="1"/>
</dbReference>
<name>A0A0F8WWY6_9ZZZZ</name>
<dbReference type="GO" id="GO:0035597">
    <property type="term" value="F:tRNA-2-methylthio-N(6)-dimethylallyladenosine(37) synthase activity"/>
    <property type="evidence" value="ECO:0007669"/>
    <property type="project" value="TreeGrafter"/>
</dbReference>
<evidence type="ECO:0000313" key="3">
    <source>
        <dbReference type="EMBL" id="KKK52935.1"/>
    </source>
</evidence>
<dbReference type="Gene3D" id="3.40.50.12160">
    <property type="entry name" value="Methylthiotransferase, N-terminal domain"/>
    <property type="match status" value="1"/>
</dbReference>
<dbReference type="SUPFAM" id="SSF102114">
    <property type="entry name" value="Radical SAM enzymes"/>
    <property type="match status" value="1"/>
</dbReference>
<dbReference type="GO" id="GO:0051539">
    <property type="term" value="F:4 iron, 4 sulfur cluster binding"/>
    <property type="evidence" value="ECO:0007669"/>
    <property type="project" value="UniProtKB-KW"/>
</dbReference>
<dbReference type="SFLD" id="SFLDS00029">
    <property type="entry name" value="Radical_SAM"/>
    <property type="match status" value="1"/>
</dbReference>
<protein>
    <submittedName>
        <fullName evidence="3">Uncharacterized protein</fullName>
    </submittedName>
</protein>
<evidence type="ECO:0000259" key="1">
    <source>
        <dbReference type="PROSITE" id="PS51449"/>
    </source>
</evidence>
<feature type="domain" description="MTTase N-terminal" evidence="1">
    <location>
        <begin position="1"/>
        <end position="111"/>
    </location>
</feature>
<organism evidence="3">
    <name type="scientific">marine sediment metagenome</name>
    <dbReference type="NCBI Taxonomy" id="412755"/>
    <lineage>
        <taxon>unclassified sequences</taxon>
        <taxon>metagenomes</taxon>
        <taxon>ecological metagenomes</taxon>
    </lineage>
</organism>
<dbReference type="PROSITE" id="PS51449">
    <property type="entry name" value="MTTASE_N"/>
    <property type="match status" value="1"/>
</dbReference>
<gene>
    <name evidence="3" type="ORF">LCGC14_3099880</name>
</gene>
<dbReference type="Gene3D" id="3.80.30.20">
    <property type="entry name" value="tm_1862 like domain"/>
    <property type="match status" value="1"/>
</dbReference>
<dbReference type="InterPro" id="IPR007197">
    <property type="entry name" value="rSAM"/>
</dbReference>
<reference evidence="3" key="1">
    <citation type="journal article" date="2015" name="Nature">
        <title>Complex archaea that bridge the gap between prokaryotes and eukaryotes.</title>
        <authorList>
            <person name="Spang A."/>
            <person name="Saw J.H."/>
            <person name="Jorgensen S.L."/>
            <person name="Zaremba-Niedzwiedzka K."/>
            <person name="Martijn J."/>
            <person name="Lind A.E."/>
            <person name="van Eijk R."/>
            <person name="Schleper C."/>
            <person name="Guy L."/>
            <person name="Ettema T.J."/>
        </authorList>
    </citation>
    <scope>NUCLEOTIDE SEQUENCE</scope>
</reference>
<dbReference type="AlphaFoldDB" id="A0A0F8WWY6"/>
<accession>A0A0F8WWY6</accession>
<sequence length="189" mass="20859">MLLKTITLGCKVNQYETEYVRQGLARLGYRESADGESADLCVINTCTVTAGGEAKSRKMIRQLARRHPRAEIIVMGCYATRAAEEVAAMPGVVEVITDKRQLPELLGRLGLVDVPTGISSFGNRHRAYVKVQDGCDAFCSYCIVPYTRPRVWSKTIEQVEEECRNLLASGHREIVLCGVFLGAFGRATT</sequence>
<dbReference type="InterPro" id="IPR038135">
    <property type="entry name" value="Methylthiotransferase_N_sf"/>
</dbReference>
<dbReference type="Pfam" id="PF00919">
    <property type="entry name" value="UPF0004"/>
    <property type="match status" value="1"/>
</dbReference>
<dbReference type="GO" id="GO:0046872">
    <property type="term" value="F:metal ion binding"/>
    <property type="evidence" value="ECO:0007669"/>
    <property type="project" value="UniProtKB-KW"/>
</dbReference>
<feature type="non-terminal residue" evidence="3">
    <location>
        <position position="189"/>
    </location>
</feature>